<dbReference type="AlphaFoldDB" id="A0A2A4IBU5"/>
<organism evidence="3 4">
    <name type="scientific">Sphingomonas adhaesiva</name>
    <dbReference type="NCBI Taxonomy" id="28212"/>
    <lineage>
        <taxon>Bacteria</taxon>
        <taxon>Pseudomonadati</taxon>
        <taxon>Pseudomonadota</taxon>
        <taxon>Alphaproteobacteria</taxon>
        <taxon>Sphingomonadales</taxon>
        <taxon>Sphingomonadaceae</taxon>
        <taxon>Sphingomonas</taxon>
    </lineage>
</organism>
<feature type="compositionally biased region" description="Polar residues" evidence="1">
    <location>
        <begin position="204"/>
        <end position="217"/>
    </location>
</feature>
<sequence>MLKRPILFVALAGAALPMAACGPVNRGVESVNQPVVTRTDYVFDVQTGGDDGLSPAETQRLYGWLDALRLGYGDSVAIDDPNGAGAPAHGAIAAAAARYGLLLTADAPVTGAPVAPGTVRVVVSRTRASVPSCNDLRRNLEPAFQHDNTTDYGCAVNGNLAAMVANPADLVRGNAGSGVYDTQMGTRAITTLRAAQPTGGGGTTLRSESTSQGGSSK</sequence>
<keyword evidence="2" id="KW-0732">Signal</keyword>
<dbReference type="RefSeq" id="WP_066711434.1">
    <property type="nucleotide sequence ID" value="NZ_JBHIWA010000031.1"/>
</dbReference>
<evidence type="ECO:0000256" key="1">
    <source>
        <dbReference type="SAM" id="MobiDB-lite"/>
    </source>
</evidence>
<dbReference type="EMBL" id="NWVC01000002">
    <property type="protein sequence ID" value="PCG15242.1"/>
    <property type="molecule type" value="Genomic_DNA"/>
</dbReference>
<dbReference type="Pfam" id="PF09476">
    <property type="entry name" value="Pilus_CpaD"/>
    <property type="match status" value="1"/>
</dbReference>
<evidence type="ECO:0000313" key="4">
    <source>
        <dbReference type="Proteomes" id="UP000218323"/>
    </source>
</evidence>
<protein>
    <submittedName>
        <fullName evidence="3">Pilus assembly protein CpaD</fullName>
    </submittedName>
</protein>
<feature type="chain" id="PRO_5012291451" evidence="2">
    <location>
        <begin position="20"/>
        <end position="217"/>
    </location>
</feature>
<name>A0A2A4IBU5_9SPHN</name>
<keyword evidence="4" id="KW-1185">Reference proteome</keyword>
<gene>
    <name evidence="3" type="ORF">COA07_06875</name>
</gene>
<comment type="caution">
    <text evidence="3">The sequence shown here is derived from an EMBL/GenBank/DDBJ whole genome shotgun (WGS) entry which is preliminary data.</text>
</comment>
<evidence type="ECO:0000256" key="2">
    <source>
        <dbReference type="SAM" id="SignalP"/>
    </source>
</evidence>
<dbReference type="InterPro" id="IPR019027">
    <property type="entry name" value="Pilus_biogenesis_CpaD-related"/>
</dbReference>
<dbReference type="Proteomes" id="UP000218323">
    <property type="component" value="Unassembled WGS sequence"/>
</dbReference>
<accession>A0A2A4IBU5</accession>
<evidence type="ECO:0000313" key="3">
    <source>
        <dbReference type="EMBL" id="PCG15242.1"/>
    </source>
</evidence>
<feature type="signal peptide" evidence="2">
    <location>
        <begin position="1"/>
        <end position="19"/>
    </location>
</feature>
<feature type="region of interest" description="Disordered" evidence="1">
    <location>
        <begin position="194"/>
        <end position="217"/>
    </location>
</feature>
<reference evidence="3 4" key="1">
    <citation type="submission" date="2017-09" db="EMBL/GenBank/DDBJ databases">
        <title>Sphingomonas adhaesiva DSM 7418, whole genome shotgun sequence.</title>
        <authorList>
            <person name="Feng G."/>
            <person name="Zhu H."/>
        </authorList>
    </citation>
    <scope>NUCLEOTIDE SEQUENCE [LARGE SCALE GENOMIC DNA]</scope>
    <source>
        <strain evidence="3 4">DSM 7418</strain>
    </source>
</reference>
<proteinExistence type="predicted"/>